<evidence type="ECO:0000313" key="2">
    <source>
        <dbReference type="Proteomes" id="UP000886523"/>
    </source>
</evidence>
<dbReference type="AlphaFoldDB" id="A0A9P6B3H4"/>
<gene>
    <name evidence="1" type="ORF">BS47DRAFT_1359902</name>
</gene>
<accession>A0A9P6B3H4</accession>
<reference evidence="1" key="1">
    <citation type="journal article" date="2020" name="Nat. Commun.">
        <title>Large-scale genome sequencing of mycorrhizal fungi provides insights into the early evolution of symbiotic traits.</title>
        <authorList>
            <person name="Miyauchi S."/>
            <person name="Kiss E."/>
            <person name="Kuo A."/>
            <person name="Drula E."/>
            <person name="Kohler A."/>
            <person name="Sanchez-Garcia M."/>
            <person name="Morin E."/>
            <person name="Andreopoulos B."/>
            <person name="Barry K.W."/>
            <person name="Bonito G."/>
            <person name="Buee M."/>
            <person name="Carver A."/>
            <person name="Chen C."/>
            <person name="Cichocki N."/>
            <person name="Clum A."/>
            <person name="Culley D."/>
            <person name="Crous P.W."/>
            <person name="Fauchery L."/>
            <person name="Girlanda M."/>
            <person name="Hayes R.D."/>
            <person name="Keri Z."/>
            <person name="LaButti K."/>
            <person name="Lipzen A."/>
            <person name="Lombard V."/>
            <person name="Magnuson J."/>
            <person name="Maillard F."/>
            <person name="Murat C."/>
            <person name="Nolan M."/>
            <person name="Ohm R.A."/>
            <person name="Pangilinan J."/>
            <person name="Pereira M.F."/>
            <person name="Perotto S."/>
            <person name="Peter M."/>
            <person name="Pfister S."/>
            <person name="Riley R."/>
            <person name="Sitrit Y."/>
            <person name="Stielow J.B."/>
            <person name="Szollosi G."/>
            <person name="Zifcakova L."/>
            <person name="Stursova M."/>
            <person name="Spatafora J.W."/>
            <person name="Tedersoo L."/>
            <person name="Vaario L.M."/>
            <person name="Yamada A."/>
            <person name="Yan M."/>
            <person name="Wang P."/>
            <person name="Xu J."/>
            <person name="Bruns T."/>
            <person name="Baldrian P."/>
            <person name="Vilgalys R."/>
            <person name="Dunand C."/>
            <person name="Henrissat B."/>
            <person name="Grigoriev I.V."/>
            <person name="Hibbett D."/>
            <person name="Nagy L.G."/>
            <person name="Martin F.M."/>
        </authorList>
    </citation>
    <scope>NUCLEOTIDE SEQUENCE</scope>
    <source>
        <strain evidence="1">UP504</strain>
    </source>
</reference>
<evidence type="ECO:0000313" key="1">
    <source>
        <dbReference type="EMBL" id="KAF9516890.1"/>
    </source>
</evidence>
<proteinExistence type="predicted"/>
<sequence>MAPNLFTTCSTDCINSDGWNTSEGTIYYISLTEEIAQPQAHELRGLADLYNSDKKNQELVLVPLVSQPQISIPFIKFIVELMKLIMQTPDFASNLFPSTSPGASGNGGLGWGLANSDRCEEGVKTYELRGTRHFEDADSRCIWLRHTVGESYSTPSDTTDSSVKSCPGKFCGIIHLWKLRTISHCMALSMAEVLCPSFPLVWWQMCPPNADSIIYGRDQSSISCLWFANRDVGTLYPLYYTWIPTMYSSQMPYLGYILHTLNDPVVAHDVEVEQVSDGV</sequence>
<comment type="caution">
    <text evidence="1">The sequence shown here is derived from an EMBL/GenBank/DDBJ whole genome shotgun (WGS) entry which is preliminary data.</text>
</comment>
<name>A0A9P6B3H4_9AGAM</name>
<dbReference type="Proteomes" id="UP000886523">
    <property type="component" value="Unassembled WGS sequence"/>
</dbReference>
<dbReference type="EMBL" id="MU128935">
    <property type="protein sequence ID" value="KAF9516890.1"/>
    <property type="molecule type" value="Genomic_DNA"/>
</dbReference>
<protein>
    <submittedName>
        <fullName evidence="1">Uncharacterized protein</fullName>
    </submittedName>
</protein>
<organism evidence="1 2">
    <name type="scientific">Hydnum rufescens UP504</name>
    <dbReference type="NCBI Taxonomy" id="1448309"/>
    <lineage>
        <taxon>Eukaryota</taxon>
        <taxon>Fungi</taxon>
        <taxon>Dikarya</taxon>
        <taxon>Basidiomycota</taxon>
        <taxon>Agaricomycotina</taxon>
        <taxon>Agaricomycetes</taxon>
        <taxon>Cantharellales</taxon>
        <taxon>Hydnaceae</taxon>
        <taxon>Hydnum</taxon>
    </lineage>
</organism>
<keyword evidence="2" id="KW-1185">Reference proteome</keyword>